<evidence type="ECO:0000313" key="2">
    <source>
        <dbReference type="EMBL" id="KIJ34753.1"/>
    </source>
</evidence>
<feature type="region of interest" description="Disordered" evidence="1">
    <location>
        <begin position="1"/>
        <end position="22"/>
    </location>
</feature>
<dbReference type="HOGENOM" id="CLU_1769278_0_0_1"/>
<protein>
    <submittedName>
        <fullName evidence="2">Uncharacterized protein</fullName>
    </submittedName>
</protein>
<accession>A0A0C9TWH5</accession>
<evidence type="ECO:0000256" key="1">
    <source>
        <dbReference type="SAM" id="MobiDB-lite"/>
    </source>
</evidence>
<keyword evidence="3" id="KW-1185">Reference proteome</keyword>
<proteinExistence type="predicted"/>
<reference evidence="2 3" key="1">
    <citation type="submission" date="2014-06" db="EMBL/GenBank/DDBJ databases">
        <title>Evolutionary Origins and Diversification of the Mycorrhizal Mutualists.</title>
        <authorList>
            <consortium name="DOE Joint Genome Institute"/>
            <consortium name="Mycorrhizal Genomics Consortium"/>
            <person name="Kohler A."/>
            <person name="Kuo A."/>
            <person name="Nagy L.G."/>
            <person name="Floudas D."/>
            <person name="Copeland A."/>
            <person name="Barry K.W."/>
            <person name="Cichocki N."/>
            <person name="Veneault-Fourrey C."/>
            <person name="LaButti K."/>
            <person name="Lindquist E.A."/>
            <person name="Lipzen A."/>
            <person name="Lundell T."/>
            <person name="Morin E."/>
            <person name="Murat C."/>
            <person name="Riley R."/>
            <person name="Ohm R."/>
            <person name="Sun H."/>
            <person name="Tunlid A."/>
            <person name="Henrissat B."/>
            <person name="Grigoriev I.V."/>
            <person name="Hibbett D.S."/>
            <person name="Martin F."/>
        </authorList>
    </citation>
    <scope>NUCLEOTIDE SEQUENCE [LARGE SCALE GENOMIC DNA]</scope>
    <source>
        <strain evidence="2 3">SS14</strain>
    </source>
</reference>
<dbReference type="EMBL" id="KN837196">
    <property type="protein sequence ID" value="KIJ34753.1"/>
    <property type="molecule type" value="Genomic_DNA"/>
</dbReference>
<evidence type="ECO:0000313" key="3">
    <source>
        <dbReference type="Proteomes" id="UP000054279"/>
    </source>
</evidence>
<feature type="compositionally biased region" description="Acidic residues" evidence="1">
    <location>
        <begin position="1"/>
        <end position="16"/>
    </location>
</feature>
<dbReference type="Proteomes" id="UP000054279">
    <property type="component" value="Unassembled WGS sequence"/>
</dbReference>
<name>A0A0C9TWH5_SPHS4</name>
<gene>
    <name evidence="2" type="ORF">M422DRAFT_263109</name>
</gene>
<dbReference type="AlphaFoldDB" id="A0A0C9TWH5"/>
<organism evidence="2 3">
    <name type="scientific">Sphaerobolus stellatus (strain SS14)</name>
    <dbReference type="NCBI Taxonomy" id="990650"/>
    <lineage>
        <taxon>Eukaryota</taxon>
        <taxon>Fungi</taxon>
        <taxon>Dikarya</taxon>
        <taxon>Basidiomycota</taxon>
        <taxon>Agaricomycotina</taxon>
        <taxon>Agaricomycetes</taxon>
        <taxon>Phallomycetidae</taxon>
        <taxon>Geastrales</taxon>
        <taxon>Sphaerobolaceae</taxon>
        <taxon>Sphaerobolus</taxon>
    </lineage>
</organism>
<sequence>MFSDLDIDSDPFDLLDDTEKERPGKEFTPQIFAFAEAFGKKLEEGEQIFKEEQGRIEECQDPVRSCGYRYHQWPSKALFSAEPSEYGSGLWESWRVNHMHSLNGLAKCSKKLGCIKETLEYLEEVKAVAWNGLVNEMFKDFSEYDFF</sequence>